<dbReference type="EMBL" id="KL648504">
    <property type="protein sequence ID" value="KEY69905.1"/>
    <property type="molecule type" value="Genomic_DNA"/>
</dbReference>
<keyword evidence="2" id="KW-1185">Reference proteome</keyword>
<gene>
    <name evidence="1" type="ORF">S7711_11343</name>
</gene>
<accession>A0A084AX76</accession>
<organism evidence="1 2">
    <name type="scientific">Stachybotrys chartarum (strain CBS 109288 / IBT 7711)</name>
    <name type="common">Toxic black mold</name>
    <name type="synonym">Stilbospora chartarum</name>
    <dbReference type="NCBI Taxonomy" id="1280523"/>
    <lineage>
        <taxon>Eukaryota</taxon>
        <taxon>Fungi</taxon>
        <taxon>Dikarya</taxon>
        <taxon>Ascomycota</taxon>
        <taxon>Pezizomycotina</taxon>
        <taxon>Sordariomycetes</taxon>
        <taxon>Hypocreomycetidae</taxon>
        <taxon>Hypocreales</taxon>
        <taxon>Stachybotryaceae</taxon>
        <taxon>Stachybotrys</taxon>
    </lineage>
</organism>
<name>A0A084AX76_STACB</name>
<sequence length="273" mass="30331">MDAPVPWLLIYGPVPLWHFGARWICGIDLFQRAPNGHVICLGEASLSSIVFFEPRILMMRPSWVNHPVLQHVAGPGAAAAAPVDSTVQATHRPASLIRAPRATRHRKPIVHHKSKCLSPRVSSRVPTRSKTNLPQWANASTTCSGSFGRRQGLFEHESKTGGSEDSAQWREPYDNCQALVLSDGVMALLWRQSIQSTFSPGPPLRNEKLTVKCQIHLPHPVMRGPTGIRSARLSYLEARVRGFPRFQKTSKPKPFVVEKSKISATLEQVRPLP</sequence>
<evidence type="ECO:0000313" key="1">
    <source>
        <dbReference type="EMBL" id="KEY69905.1"/>
    </source>
</evidence>
<evidence type="ECO:0000313" key="2">
    <source>
        <dbReference type="Proteomes" id="UP000028045"/>
    </source>
</evidence>
<proteinExistence type="predicted"/>
<protein>
    <submittedName>
        <fullName evidence="1">Uncharacterized protein</fullName>
    </submittedName>
</protein>
<dbReference type="AlphaFoldDB" id="A0A084AX76"/>
<reference evidence="1 2" key="1">
    <citation type="journal article" date="2014" name="BMC Genomics">
        <title>Comparative genome sequencing reveals chemotype-specific gene clusters in the toxigenic black mold Stachybotrys.</title>
        <authorList>
            <person name="Semeiks J."/>
            <person name="Borek D."/>
            <person name="Otwinowski Z."/>
            <person name="Grishin N.V."/>
        </authorList>
    </citation>
    <scope>NUCLEOTIDE SEQUENCE [LARGE SCALE GENOMIC DNA]</scope>
    <source>
        <strain evidence="2">CBS 109288 / IBT 7711</strain>
    </source>
</reference>
<dbReference type="Proteomes" id="UP000028045">
    <property type="component" value="Unassembled WGS sequence"/>
</dbReference>
<dbReference type="HOGENOM" id="CLU_1020049_0_0_1"/>